<dbReference type="InterPro" id="IPR011268">
    <property type="entry name" value="Purine_phosphorylase"/>
</dbReference>
<dbReference type="EC" id="2.4.2.1" evidence="5 10"/>
<evidence type="ECO:0000313" key="13">
    <source>
        <dbReference type="EMBL" id="AXE38251.1"/>
    </source>
</evidence>
<dbReference type="InterPro" id="IPR000845">
    <property type="entry name" value="Nucleoside_phosphorylase_d"/>
</dbReference>
<evidence type="ECO:0000256" key="10">
    <source>
        <dbReference type="PIRNR" id="PIRNR000477"/>
    </source>
</evidence>
<dbReference type="GO" id="GO:0005737">
    <property type="term" value="C:cytoplasm"/>
    <property type="evidence" value="ECO:0007669"/>
    <property type="project" value="TreeGrafter"/>
</dbReference>
<feature type="binding site" evidence="11">
    <location>
        <position position="38"/>
    </location>
    <ligand>
        <name>phosphate</name>
        <dbReference type="ChEBI" id="CHEBI:43474"/>
    </ligand>
</feature>
<comment type="pathway">
    <text evidence="2 10">Purine metabolism; purine nucleoside salvage.</text>
</comment>
<dbReference type="GO" id="GO:0009116">
    <property type="term" value="P:nucleoside metabolic process"/>
    <property type="evidence" value="ECO:0007669"/>
    <property type="project" value="UniProtKB-UniRule"/>
</dbReference>
<dbReference type="OrthoDB" id="1523230at2"/>
<dbReference type="InterPro" id="IPR018099">
    <property type="entry name" value="Purine_phosphorylase-2_CS"/>
</dbReference>
<comment type="function">
    <text evidence="1">The purine nucleoside phosphorylases catalyze the phosphorolytic breakdown of the N-glycosidic bond in the beta-(deoxy)ribonucleoside molecules, with the formation of the corresponding free purine bases and pentose-1-phosphate. Cleaves guanosine, inosine, 2'-deoxyguanosine and 2'-deoxyinosine.</text>
</comment>
<dbReference type="GO" id="GO:0004731">
    <property type="term" value="F:purine-nucleoside phosphorylase activity"/>
    <property type="evidence" value="ECO:0007669"/>
    <property type="project" value="UniProtKB-UniRule"/>
</dbReference>
<keyword evidence="7 10" id="KW-0328">Glycosyltransferase</keyword>
<dbReference type="Pfam" id="PF01048">
    <property type="entry name" value="PNP_UDP_1"/>
    <property type="match status" value="1"/>
</dbReference>
<feature type="binding site" evidence="11">
    <location>
        <begin position="91"/>
        <end position="93"/>
    </location>
    <ligand>
        <name>phosphate</name>
        <dbReference type="ChEBI" id="CHEBI:43474"/>
    </ligand>
</feature>
<gene>
    <name evidence="13" type="primary">punA</name>
    <name evidence="13" type="ORF">JS278_01068</name>
</gene>
<dbReference type="InterPro" id="IPR011269">
    <property type="entry name" value="PUNP"/>
</dbReference>
<protein>
    <recommendedName>
        <fullName evidence="6 10">Purine nucleoside phosphorylase</fullName>
        <ecNumber evidence="5 10">2.4.2.1</ecNumber>
    </recommendedName>
    <alternativeName>
        <fullName evidence="10">Inosine-guanosine phosphorylase</fullName>
    </alternativeName>
</protein>
<feature type="binding site" evidence="11">
    <location>
        <position position="192"/>
    </location>
    <ligand>
        <name>a purine D-ribonucleoside</name>
        <dbReference type="ChEBI" id="CHEBI:142355"/>
    </ligand>
</feature>
<accession>A0A344USK3</accession>
<feature type="binding site" evidence="11">
    <location>
        <position position="234"/>
    </location>
    <ligand>
        <name>a purine D-ribonucleoside</name>
        <dbReference type="ChEBI" id="CHEBI:142355"/>
    </ligand>
</feature>
<feature type="binding site" evidence="11">
    <location>
        <position position="123"/>
    </location>
    <ligand>
        <name>phosphate</name>
        <dbReference type="ChEBI" id="CHEBI:43474"/>
    </ligand>
</feature>
<dbReference type="CDD" id="cd09009">
    <property type="entry name" value="PNP-EcPNPII_like"/>
    <property type="match status" value="1"/>
</dbReference>
<keyword evidence="8 10" id="KW-0808">Transferase</keyword>
<comment type="subunit">
    <text evidence="4">Homotrimer.</text>
</comment>
<evidence type="ECO:0000313" key="14">
    <source>
        <dbReference type="Proteomes" id="UP000251995"/>
    </source>
</evidence>
<dbReference type="NCBIfam" id="NF006054">
    <property type="entry name" value="PRK08202.1"/>
    <property type="match status" value="1"/>
</dbReference>
<evidence type="ECO:0000256" key="4">
    <source>
        <dbReference type="ARBA" id="ARBA00011233"/>
    </source>
</evidence>
<feature type="binding site" evidence="11">
    <location>
        <position position="211"/>
    </location>
    <ligand>
        <name>phosphate</name>
        <dbReference type="ChEBI" id="CHEBI:43474"/>
    </ligand>
</feature>
<evidence type="ECO:0000256" key="2">
    <source>
        <dbReference type="ARBA" id="ARBA00005058"/>
    </source>
</evidence>
<organism evidence="13 14">
    <name type="scientific">Acidipropionibacterium virtanenii</name>
    <dbReference type="NCBI Taxonomy" id="2057246"/>
    <lineage>
        <taxon>Bacteria</taxon>
        <taxon>Bacillati</taxon>
        <taxon>Actinomycetota</taxon>
        <taxon>Actinomycetes</taxon>
        <taxon>Propionibacteriales</taxon>
        <taxon>Propionibacteriaceae</taxon>
        <taxon>Acidipropionibacterium</taxon>
    </lineage>
</organism>
<dbReference type="PANTHER" id="PTHR11904:SF9">
    <property type="entry name" value="PURINE NUCLEOSIDE PHOSPHORYLASE-RELATED"/>
    <property type="match status" value="1"/>
</dbReference>
<dbReference type="Proteomes" id="UP000251995">
    <property type="component" value="Chromosome"/>
</dbReference>
<feature type="binding site" evidence="11">
    <location>
        <position position="70"/>
    </location>
    <ligand>
        <name>phosphate</name>
        <dbReference type="ChEBI" id="CHEBI:43474"/>
    </ligand>
</feature>
<dbReference type="InterPro" id="IPR035994">
    <property type="entry name" value="Nucleoside_phosphorylase_sf"/>
</dbReference>
<evidence type="ECO:0000256" key="3">
    <source>
        <dbReference type="ARBA" id="ARBA00006751"/>
    </source>
</evidence>
<dbReference type="RefSeq" id="WP_114044292.1">
    <property type="nucleotide sequence ID" value="NZ_CP025198.1"/>
</dbReference>
<keyword evidence="14" id="KW-1185">Reference proteome</keyword>
<dbReference type="PIRSF" id="PIRSF000477">
    <property type="entry name" value="PurNPase"/>
    <property type="match status" value="1"/>
</dbReference>
<sequence length="271" mass="28082">MSSDEDFSDPWAVADRAARAVTDRLGIDGADIGLVLGSGWSAGADRLGDHLGSVPLADLPGFSAPVVAGHGGELRAVRTRTSRTAVVLTGRTHLYEGRGVDPVVHGVRTLARLGATTMVLTNGCGGLHREWAPGTVVAIRDHINLSGATPLRGATFIDMSSTWAPRLIGLAHEVEPDLPTGVYAQFHGPQYETPAEVRMAGLLGADLVGMSTVLEAIAARQAGMELLGLSLVTNPAAGISSEPLNHQEVLAAGQAAASRLADLLSRLIVSL</sequence>
<dbReference type="UniPathway" id="UPA00606"/>
<comment type="catalytic activity">
    <reaction evidence="9">
        <text>a purine 2'-deoxy-D-ribonucleoside + phosphate = a purine nucleobase + 2-deoxy-alpha-D-ribose 1-phosphate</text>
        <dbReference type="Rhea" id="RHEA:36431"/>
        <dbReference type="ChEBI" id="CHEBI:26386"/>
        <dbReference type="ChEBI" id="CHEBI:43474"/>
        <dbReference type="ChEBI" id="CHEBI:57259"/>
        <dbReference type="ChEBI" id="CHEBI:142361"/>
        <dbReference type="EC" id="2.4.2.1"/>
    </reaction>
</comment>
<evidence type="ECO:0000256" key="9">
    <source>
        <dbReference type="ARBA" id="ARBA00048556"/>
    </source>
</evidence>
<dbReference type="AlphaFoldDB" id="A0A344USK3"/>
<dbReference type="Gene3D" id="3.40.50.1580">
    <property type="entry name" value="Nucleoside phosphorylase domain"/>
    <property type="match status" value="1"/>
</dbReference>
<dbReference type="NCBIfam" id="TIGR01698">
    <property type="entry name" value="PUNP"/>
    <property type="match status" value="1"/>
</dbReference>
<dbReference type="EMBL" id="CP025198">
    <property type="protein sequence ID" value="AXE38251.1"/>
    <property type="molecule type" value="Genomic_DNA"/>
</dbReference>
<dbReference type="SUPFAM" id="SSF53167">
    <property type="entry name" value="Purine and uridine phosphorylases"/>
    <property type="match status" value="1"/>
</dbReference>
<dbReference type="PANTHER" id="PTHR11904">
    <property type="entry name" value="METHYLTHIOADENOSINE/PURINE NUCLEOSIDE PHOSPHORYLASE"/>
    <property type="match status" value="1"/>
</dbReference>
<evidence type="ECO:0000256" key="1">
    <source>
        <dbReference type="ARBA" id="ARBA00002678"/>
    </source>
</evidence>
<evidence type="ECO:0000256" key="11">
    <source>
        <dbReference type="PIRSR" id="PIRSR000477-2"/>
    </source>
</evidence>
<reference evidence="13 14" key="1">
    <citation type="submission" date="2017-12" db="EMBL/GenBank/DDBJ databases">
        <title>The whole genome sequence of the Acidipropionibacterium virtanenii sp. nov. type strain JS278.</title>
        <authorList>
            <person name="Laine P."/>
            <person name="Deptula P."/>
            <person name="Varmanen P."/>
            <person name="Auvinen P."/>
        </authorList>
    </citation>
    <scope>NUCLEOTIDE SEQUENCE [LARGE SCALE GENOMIC DNA]</scope>
    <source>
        <strain evidence="13 14">JS278</strain>
    </source>
</reference>
<name>A0A344USK3_9ACTN</name>
<feature type="domain" description="Nucleoside phosphorylase" evidence="12">
    <location>
        <begin position="32"/>
        <end position="268"/>
    </location>
</feature>
<evidence type="ECO:0000256" key="6">
    <source>
        <dbReference type="ARBA" id="ARBA00013834"/>
    </source>
</evidence>
<evidence type="ECO:0000259" key="12">
    <source>
        <dbReference type="Pfam" id="PF01048"/>
    </source>
</evidence>
<evidence type="ECO:0000256" key="5">
    <source>
        <dbReference type="ARBA" id="ARBA00011886"/>
    </source>
</evidence>
<dbReference type="NCBIfam" id="TIGR01697">
    <property type="entry name" value="PNPH-PUNA-XAPA"/>
    <property type="match status" value="1"/>
</dbReference>
<comment type="similarity">
    <text evidence="3 10">Belongs to the PNP/MTAP phosphorylase family.</text>
</comment>
<dbReference type="PROSITE" id="PS01240">
    <property type="entry name" value="PNP_MTAP_2"/>
    <property type="match status" value="1"/>
</dbReference>
<dbReference type="KEGG" id="acij:JS278_01068"/>
<proteinExistence type="inferred from homology"/>
<evidence type="ECO:0000256" key="7">
    <source>
        <dbReference type="ARBA" id="ARBA00022676"/>
    </source>
</evidence>
<evidence type="ECO:0000256" key="8">
    <source>
        <dbReference type="ARBA" id="ARBA00022679"/>
    </source>
</evidence>